<gene>
    <name evidence="2" type="primary">USP38_0</name>
    <name evidence="2" type="ORF">E2C01_073579</name>
</gene>
<comment type="caution">
    <text evidence="2">The sequence shown here is derived from an EMBL/GenBank/DDBJ whole genome shotgun (WGS) entry which is preliminary data.</text>
</comment>
<dbReference type="InterPro" id="IPR049407">
    <property type="entry name" value="Usp38-like_N"/>
</dbReference>
<dbReference type="OrthoDB" id="2420415at2759"/>
<dbReference type="EMBL" id="VSRR010050143">
    <property type="protein sequence ID" value="MPC79067.1"/>
    <property type="molecule type" value="Genomic_DNA"/>
</dbReference>
<sequence length="134" mass="14634">MKSIGGLVNTLWNGLRLEDILFSLNAMYTIISNTDGGSEVCPAMAHLLSLVPTVVVECLAPRIVSDTSTTDAALLATLTRLTAWLVAWPTAHTTLGLWVRTLVRLLYQSGRTIIPARVTLDRVPKVRKTSVYSL</sequence>
<evidence type="ECO:0000313" key="2">
    <source>
        <dbReference type="EMBL" id="MPC79067.1"/>
    </source>
</evidence>
<protein>
    <submittedName>
        <fullName evidence="2">Ubiquitin carboxyl-terminal hydrolase 38</fullName>
    </submittedName>
</protein>
<proteinExistence type="predicted"/>
<organism evidence="2 3">
    <name type="scientific">Portunus trituberculatus</name>
    <name type="common">Swimming crab</name>
    <name type="synonym">Neptunus trituberculatus</name>
    <dbReference type="NCBI Taxonomy" id="210409"/>
    <lineage>
        <taxon>Eukaryota</taxon>
        <taxon>Metazoa</taxon>
        <taxon>Ecdysozoa</taxon>
        <taxon>Arthropoda</taxon>
        <taxon>Crustacea</taxon>
        <taxon>Multicrustacea</taxon>
        <taxon>Malacostraca</taxon>
        <taxon>Eumalacostraca</taxon>
        <taxon>Eucarida</taxon>
        <taxon>Decapoda</taxon>
        <taxon>Pleocyemata</taxon>
        <taxon>Brachyura</taxon>
        <taxon>Eubrachyura</taxon>
        <taxon>Portunoidea</taxon>
        <taxon>Portunidae</taxon>
        <taxon>Portuninae</taxon>
        <taxon>Portunus</taxon>
    </lineage>
</organism>
<name>A0A5B7IC23_PORTR</name>
<reference evidence="2 3" key="1">
    <citation type="submission" date="2019-05" db="EMBL/GenBank/DDBJ databases">
        <title>Another draft genome of Portunus trituberculatus and its Hox gene families provides insights of decapod evolution.</title>
        <authorList>
            <person name="Jeong J.-H."/>
            <person name="Song I."/>
            <person name="Kim S."/>
            <person name="Choi T."/>
            <person name="Kim D."/>
            <person name="Ryu S."/>
            <person name="Kim W."/>
        </authorList>
    </citation>
    <scope>NUCLEOTIDE SEQUENCE [LARGE SCALE GENOMIC DNA]</scope>
    <source>
        <tissue evidence="2">Muscle</tissue>
    </source>
</reference>
<keyword evidence="3" id="KW-1185">Reference proteome</keyword>
<evidence type="ECO:0000259" key="1">
    <source>
        <dbReference type="Pfam" id="PF21246"/>
    </source>
</evidence>
<keyword evidence="2" id="KW-0378">Hydrolase</keyword>
<dbReference type="GO" id="GO:0016787">
    <property type="term" value="F:hydrolase activity"/>
    <property type="evidence" value="ECO:0007669"/>
    <property type="project" value="UniProtKB-KW"/>
</dbReference>
<feature type="domain" description="Ubiquitin carboxyl-terminal hydrolase 38-like N-terminal" evidence="1">
    <location>
        <begin position="3"/>
        <end position="132"/>
    </location>
</feature>
<dbReference type="AlphaFoldDB" id="A0A5B7IC23"/>
<evidence type="ECO:0000313" key="3">
    <source>
        <dbReference type="Proteomes" id="UP000324222"/>
    </source>
</evidence>
<dbReference type="Proteomes" id="UP000324222">
    <property type="component" value="Unassembled WGS sequence"/>
</dbReference>
<accession>A0A5B7IC23</accession>
<dbReference type="Pfam" id="PF21246">
    <property type="entry name" value="Usp38-like_N"/>
    <property type="match status" value="1"/>
</dbReference>